<dbReference type="GO" id="GO:0031397">
    <property type="term" value="P:negative regulation of protein ubiquitination"/>
    <property type="evidence" value="ECO:0007669"/>
    <property type="project" value="TreeGrafter"/>
</dbReference>
<dbReference type="PANTHER" id="PTHR46472:SF1">
    <property type="entry name" value="NUCLEOREDOXIN"/>
    <property type="match status" value="1"/>
</dbReference>
<dbReference type="AlphaFoldDB" id="A0A1A8WZ68"/>
<dbReference type="InterPro" id="IPR036249">
    <property type="entry name" value="Thioredoxin-like_sf"/>
</dbReference>
<evidence type="ECO:0000313" key="4">
    <source>
        <dbReference type="EMBL" id="SBS97640.1"/>
    </source>
</evidence>
<keyword evidence="2" id="KW-0812">Transmembrane</keyword>
<accession>A0A1A8WZ68</accession>
<dbReference type="InterPro" id="IPR012336">
    <property type="entry name" value="Thioredoxin-like_fold"/>
</dbReference>
<gene>
    <name evidence="4" type="ORF">POVCU1_039730</name>
</gene>
<dbReference type="SUPFAM" id="SSF52833">
    <property type="entry name" value="Thioredoxin-like"/>
    <property type="match status" value="1"/>
</dbReference>
<feature type="domain" description="Thioredoxin-like fold" evidence="3">
    <location>
        <begin position="271"/>
        <end position="371"/>
    </location>
</feature>
<sequence>MNEKIKLKLFLNSCLGIRNTSVRNLKTVPRPNGDGGSVPFGKKKKKKRITSRSTVSSSKSYLRRTTTAITEVKRNWEYPPMGVHTFLGNRISLKGTIDKMMFCYFAPCSKNNLFRGHVNHKNFGTINCVNVPVGWKTTTHRKFAYVDLRKGKGEEGRRNLLDSNPGERRCPLRKVTLTGLMGMAGMSIPFVLASYMIYNKLKNDKKNLTDAERIMGKYLYKHEKSFNFGNDYDEGKSYKIFYLISNIYNNVLTFINFYINVKKVNTKDNLGEYTILFFHSYNVDKFLHARNIKTYVNRLKDIYKEINKNNNVNIIYVPLDSKILFNIKHFSNMNNWYSVLFHDKKHILKLIKNYNIMNIPTMVLLDKNMNIINDNINYLLLYQCKHFPYKNVNNFTYINNLYDKNNNKYSLKDLNSDYIILYFNNDKDNKEDIQSLLRIKNKLSKKNIKLDIIFVKDMEKKKDDSNNKKNNIDNDINTHNEKSNLHEDSGDSSGKEKEDESINKGHNKNENENYIDGKSNSTVNSNVPSFDQKGTTSLSKNESSKINEEKNNYLDDVYHLGSQENNVIYKLLLYDTFDITFKPVSILVNKKGKILNKYINVSKKDAEIGTFIVNNYKSLSEKVNEKNYMFKYENVSNLNSLNVFAPIFILFSEKLDFDLLNQYNDLIEEYNKNRKGKKINFYFLLNDDKKYDALKKLCTVNNTTQVVILDLFNQKLFKENVNKINIIQKIDGKTVINKENFFSFVNKYYSDDLYSSTIVLSKEP</sequence>
<evidence type="ECO:0000313" key="5">
    <source>
        <dbReference type="Proteomes" id="UP000078546"/>
    </source>
</evidence>
<dbReference type="GO" id="GO:0030178">
    <property type="term" value="P:negative regulation of Wnt signaling pathway"/>
    <property type="evidence" value="ECO:0007669"/>
    <property type="project" value="TreeGrafter"/>
</dbReference>
<protein>
    <submittedName>
        <fullName evidence="4">Thioredoxin-like protein, putative</fullName>
    </submittedName>
</protein>
<feature type="transmembrane region" description="Helical" evidence="2">
    <location>
        <begin position="240"/>
        <end position="259"/>
    </location>
</feature>
<feature type="compositionally biased region" description="Basic residues" evidence="1">
    <location>
        <begin position="41"/>
        <end position="50"/>
    </location>
</feature>
<evidence type="ECO:0000256" key="2">
    <source>
        <dbReference type="SAM" id="Phobius"/>
    </source>
</evidence>
<evidence type="ECO:0000259" key="3">
    <source>
        <dbReference type="Pfam" id="PF13905"/>
    </source>
</evidence>
<dbReference type="Proteomes" id="UP000078546">
    <property type="component" value="Unassembled WGS sequence"/>
</dbReference>
<reference evidence="5" key="1">
    <citation type="submission" date="2016-05" db="EMBL/GenBank/DDBJ databases">
        <authorList>
            <person name="Naeem Raeece"/>
        </authorList>
    </citation>
    <scope>NUCLEOTIDE SEQUENCE [LARGE SCALE GENOMIC DNA]</scope>
</reference>
<keyword evidence="2" id="KW-0472">Membrane</keyword>
<dbReference type="EMBL" id="FLQV01000733">
    <property type="protein sequence ID" value="SBS97640.1"/>
    <property type="molecule type" value="Genomic_DNA"/>
</dbReference>
<name>A0A1A8WZ68_PLAOA</name>
<feature type="compositionally biased region" description="Polar residues" evidence="1">
    <location>
        <begin position="518"/>
        <end position="538"/>
    </location>
</feature>
<evidence type="ECO:0000256" key="1">
    <source>
        <dbReference type="SAM" id="MobiDB-lite"/>
    </source>
</evidence>
<dbReference type="Pfam" id="PF13905">
    <property type="entry name" value="Thioredoxin_8"/>
    <property type="match status" value="1"/>
</dbReference>
<dbReference type="PANTHER" id="PTHR46472">
    <property type="entry name" value="NUCLEOREDOXIN"/>
    <property type="match status" value="1"/>
</dbReference>
<feature type="region of interest" description="Disordered" evidence="1">
    <location>
        <begin position="25"/>
        <end position="58"/>
    </location>
</feature>
<feature type="compositionally biased region" description="Basic and acidic residues" evidence="1">
    <location>
        <begin position="462"/>
        <end position="511"/>
    </location>
</feature>
<feature type="region of interest" description="Disordered" evidence="1">
    <location>
        <begin position="462"/>
        <end position="546"/>
    </location>
</feature>
<keyword evidence="2" id="KW-1133">Transmembrane helix</keyword>
<feature type="transmembrane region" description="Helical" evidence="2">
    <location>
        <begin position="177"/>
        <end position="198"/>
    </location>
</feature>
<organism evidence="4 5">
    <name type="scientific">Plasmodium ovale curtisi</name>
    <dbReference type="NCBI Taxonomy" id="864141"/>
    <lineage>
        <taxon>Eukaryota</taxon>
        <taxon>Sar</taxon>
        <taxon>Alveolata</taxon>
        <taxon>Apicomplexa</taxon>
        <taxon>Aconoidasida</taxon>
        <taxon>Haemosporida</taxon>
        <taxon>Plasmodiidae</taxon>
        <taxon>Plasmodium</taxon>
        <taxon>Plasmodium (Plasmodium)</taxon>
    </lineage>
</organism>
<dbReference type="Gene3D" id="3.40.30.10">
    <property type="entry name" value="Glutaredoxin"/>
    <property type="match status" value="1"/>
</dbReference>
<dbReference type="GO" id="GO:0004791">
    <property type="term" value="F:thioredoxin-disulfide reductase (NADPH) activity"/>
    <property type="evidence" value="ECO:0007669"/>
    <property type="project" value="TreeGrafter"/>
</dbReference>
<proteinExistence type="predicted"/>
<dbReference type="GO" id="GO:0005634">
    <property type="term" value="C:nucleus"/>
    <property type="evidence" value="ECO:0007669"/>
    <property type="project" value="TreeGrafter"/>
</dbReference>